<dbReference type="PIRSF" id="PIRSF037257">
    <property type="entry name" value="DUF1021"/>
    <property type="match status" value="1"/>
</dbReference>
<name>A0A840QUC8_9BACI</name>
<reference evidence="1 2" key="1">
    <citation type="submission" date="2020-08" db="EMBL/GenBank/DDBJ databases">
        <title>Genomic Encyclopedia of Type Strains, Phase IV (KMG-IV): sequencing the most valuable type-strain genomes for metagenomic binning, comparative biology and taxonomic classification.</title>
        <authorList>
            <person name="Goeker M."/>
        </authorList>
    </citation>
    <scope>NUCLEOTIDE SEQUENCE [LARGE SCALE GENOMIC DNA]</scope>
    <source>
        <strain evidence="1 2">DSM 24696</strain>
    </source>
</reference>
<gene>
    <name evidence="1" type="ORF">HNQ41_003136</name>
</gene>
<dbReference type="AlphaFoldDB" id="A0A840QUC8"/>
<dbReference type="PANTHER" id="PTHR40026">
    <property type="entry name" value="PROTEIN VEG"/>
    <property type="match status" value="1"/>
</dbReference>
<protein>
    <submittedName>
        <fullName evidence="1">Uncharacterized protein Veg</fullName>
    </submittedName>
</protein>
<dbReference type="PANTHER" id="PTHR40026:SF1">
    <property type="entry name" value="PROTEIN VEG"/>
    <property type="match status" value="1"/>
</dbReference>
<evidence type="ECO:0000313" key="2">
    <source>
        <dbReference type="Proteomes" id="UP000551878"/>
    </source>
</evidence>
<dbReference type="EMBL" id="JACHHB010000018">
    <property type="protein sequence ID" value="MBB5174913.1"/>
    <property type="molecule type" value="Genomic_DNA"/>
</dbReference>
<dbReference type="Pfam" id="PF06257">
    <property type="entry name" value="VEG"/>
    <property type="match status" value="1"/>
</dbReference>
<comment type="caution">
    <text evidence="1">The sequence shown here is derived from an EMBL/GenBank/DDBJ whole genome shotgun (WGS) entry which is preliminary data.</text>
</comment>
<organism evidence="1 2">
    <name type="scientific">Texcoconibacillus texcoconensis</name>
    <dbReference type="NCBI Taxonomy" id="1095777"/>
    <lineage>
        <taxon>Bacteria</taxon>
        <taxon>Bacillati</taxon>
        <taxon>Bacillota</taxon>
        <taxon>Bacilli</taxon>
        <taxon>Bacillales</taxon>
        <taxon>Bacillaceae</taxon>
        <taxon>Texcoconibacillus</taxon>
    </lineage>
</organism>
<sequence>MKTIKEIKRSLEENLGRTVTVKANGGRRKTIERTGMLEKTYPSVFVVRLDQDQYAFERVSYSYTDLLTKSVEVSLNESSEPKSV</sequence>
<keyword evidence="2" id="KW-1185">Reference proteome</keyword>
<dbReference type="GO" id="GO:0006355">
    <property type="term" value="P:regulation of DNA-templated transcription"/>
    <property type="evidence" value="ECO:0007669"/>
    <property type="project" value="InterPro"/>
</dbReference>
<dbReference type="Proteomes" id="UP000551878">
    <property type="component" value="Unassembled WGS sequence"/>
</dbReference>
<dbReference type="Gene3D" id="2.30.30.100">
    <property type="match status" value="1"/>
</dbReference>
<proteinExistence type="predicted"/>
<accession>A0A840QUC8</accession>
<evidence type="ECO:0000313" key="1">
    <source>
        <dbReference type="EMBL" id="MBB5174913.1"/>
    </source>
</evidence>
<dbReference type="InterPro" id="IPR009366">
    <property type="entry name" value="Protein_Veg"/>
</dbReference>